<proteinExistence type="inferred from homology"/>
<comment type="similarity">
    <text evidence="1">Belongs to the NAD(P)-dependent epimerase/dehydratase family.</text>
</comment>
<dbReference type="PANTHER" id="PTHR43103:SF5">
    <property type="entry name" value="4-EPIMERASE, PUTATIVE (AFU_ORTHOLOGUE AFUA_7G00360)-RELATED"/>
    <property type="match status" value="1"/>
</dbReference>
<gene>
    <name evidence="5" type="ORF">OB960_05470</name>
</gene>
<evidence type="ECO:0000313" key="6">
    <source>
        <dbReference type="Proteomes" id="UP001321018"/>
    </source>
</evidence>
<evidence type="ECO:0000256" key="2">
    <source>
        <dbReference type="ARBA" id="ARBA00023002"/>
    </source>
</evidence>
<evidence type="ECO:0000313" key="5">
    <source>
        <dbReference type="EMBL" id="MCU4740849.1"/>
    </source>
</evidence>
<dbReference type="AlphaFoldDB" id="A0AAP2YXY0"/>
<dbReference type="GO" id="GO:0016491">
    <property type="term" value="F:oxidoreductase activity"/>
    <property type="evidence" value="ECO:0007669"/>
    <property type="project" value="UniProtKB-KW"/>
</dbReference>
<name>A0AAP2YXY0_9EURY</name>
<feature type="domain" description="NAD-dependent epimerase/dehydratase" evidence="4">
    <location>
        <begin position="25"/>
        <end position="239"/>
    </location>
</feature>
<protein>
    <submittedName>
        <fullName evidence="5">NAD(P)-dependent oxidoreductase</fullName>
    </submittedName>
</protein>
<dbReference type="InterPro" id="IPR001509">
    <property type="entry name" value="Epimerase_deHydtase"/>
</dbReference>
<dbReference type="SUPFAM" id="SSF51735">
    <property type="entry name" value="NAD(P)-binding Rossmann-fold domains"/>
    <property type="match status" value="1"/>
</dbReference>
<sequence length="315" mass="34703">MSSTGDGERGDGRIAEFEYDVETAVVTGATGGVGCWVVDRLADRGIHVVGIDVDRPDGTRPNAEFRAVDLTDHGETWETIHEVDPDAVIHFAAISGTLDDPGTRIFENNVMSTYNTLVAAGRAGAEIVWTSSQGVYGTLFADEPWLPDYLPIDEAHEFRPEDPYGTSKVCSEEVAKMVSRRYDVPVTSLRPSTIYAPGHYRTRPQRENFDLSTDELSGNFWSYVDVRDVVRMVEAALAAEYDGHEAFLCVADENYLGENTAEIIEATAGELPDSCELEGHEAALSNAKAEAILDWEPVHAWYDAEAAETPRPRWL</sequence>
<organism evidence="5 6">
    <name type="scientific">Natronoglomus mannanivorans</name>
    <dbReference type="NCBI Taxonomy" id="2979990"/>
    <lineage>
        <taxon>Archaea</taxon>
        <taxon>Methanobacteriati</taxon>
        <taxon>Methanobacteriota</taxon>
        <taxon>Stenosarchaea group</taxon>
        <taxon>Halobacteria</taxon>
        <taxon>Halobacteriales</taxon>
        <taxon>Natrialbaceae</taxon>
        <taxon>Natronoglomus</taxon>
    </lineage>
</organism>
<dbReference type="Pfam" id="PF01370">
    <property type="entry name" value="Epimerase"/>
    <property type="match status" value="1"/>
</dbReference>
<dbReference type="InterPro" id="IPR036291">
    <property type="entry name" value="NAD(P)-bd_dom_sf"/>
</dbReference>
<dbReference type="CDD" id="cd08946">
    <property type="entry name" value="SDR_e"/>
    <property type="match status" value="1"/>
</dbReference>
<accession>A0AAP2YXY0</accession>
<dbReference type="Proteomes" id="UP001321018">
    <property type="component" value="Unassembled WGS sequence"/>
</dbReference>
<keyword evidence="2" id="KW-0560">Oxidoreductase</keyword>
<evidence type="ECO:0000256" key="1">
    <source>
        <dbReference type="ARBA" id="ARBA00007637"/>
    </source>
</evidence>
<dbReference type="EMBL" id="JAOPKA010000002">
    <property type="protein sequence ID" value="MCU4740849.1"/>
    <property type="molecule type" value="Genomic_DNA"/>
</dbReference>
<keyword evidence="3" id="KW-0520">NAD</keyword>
<reference evidence="5" key="1">
    <citation type="submission" date="2022-09" db="EMBL/GenBank/DDBJ databases">
        <title>Enrichment on poylsaccharides allowed isolation of novel metabolic and taxonomic groups of Haloarchaea.</title>
        <authorList>
            <person name="Sorokin D.Y."/>
            <person name="Elcheninov A.G."/>
            <person name="Khizhniak T.V."/>
            <person name="Kolganova T.V."/>
            <person name="Kublanov I.V."/>
        </authorList>
    </citation>
    <scope>NUCLEOTIDE SEQUENCE</scope>
    <source>
        <strain evidence="5">AArc-xg1-1</strain>
    </source>
</reference>
<comment type="caution">
    <text evidence="5">The sequence shown here is derived from an EMBL/GenBank/DDBJ whole genome shotgun (WGS) entry which is preliminary data.</text>
</comment>
<dbReference type="Gene3D" id="3.40.50.720">
    <property type="entry name" value="NAD(P)-binding Rossmann-like Domain"/>
    <property type="match status" value="1"/>
</dbReference>
<evidence type="ECO:0000256" key="3">
    <source>
        <dbReference type="ARBA" id="ARBA00023027"/>
    </source>
</evidence>
<dbReference type="RefSeq" id="WP_338002687.1">
    <property type="nucleotide sequence ID" value="NZ_JAOPKA010000002.1"/>
</dbReference>
<dbReference type="PANTHER" id="PTHR43103">
    <property type="entry name" value="NUCLEOSIDE-DIPHOSPHATE-SUGAR EPIMERASE"/>
    <property type="match status" value="1"/>
</dbReference>
<evidence type="ECO:0000259" key="4">
    <source>
        <dbReference type="Pfam" id="PF01370"/>
    </source>
</evidence>